<dbReference type="STRING" id="882082.SaccyDRAFT_4715"/>
<sequence length="210" mass="21905">MHRFKGRVGLCAMVALGVVTACGGSPDPARPAGEKQQEQQAASRSGEASPGEDRAVTWANDYCGAVSELVRSVSEMPIIDASSPRRASETSGELLKVMVGGLDRTLDRLDNLGAPPVDGAERVRRDAVATYADIREHAQAALSELSAAEGPEASRDAVSSVRKPLDDLGGVDLLAGFDTVPALQEASRQAPACRTLTDADPDPRIDSPGS</sequence>
<protein>
    <recommendedName>
        <fullName evidence="5">Lipoprotein</fullName>
    </recommendedName>
</protein>
<dbReference type="OrthoDB" id="3637233at2"/>
<feature type="signal peptide" evidence="2">
    <location>
        <begin position="1"/>
        <end position="21"/>
    </location>
</feature>
<name>H5XK86_9PSEU</name>
<proteinExistence type="predicted"/>
<dbReference type="HOGENOM" id="CLU_115411_0_0_11"/>
<evidence type="ECO:0000256" key="2">
    <source>
        <dbReference type="SAM" id="SignalP"/>
    </source>
</evidence>
<feature type="region of interest" description="Disordered" evidence="1">
    <location>
        <begin position="184"/>
        <end position="210"/>
    </location>
</feature>
<keyword evidence="2" id="KW-0732">Signal</keyword>
<accession>H5XK86</accession>
<evidence type="ECO:0000313" key="4">
    <source>
        <dbReference type="Proteomes" id="UP000002791"/>
    </source>
</evidence>
<dbReference type="EMBL" id="CM001440">
    <property type="protein sequence ID" value="EHR63521.1"/>
    <property type="molecule type" value="Genomic_DNA"/>
</dbReference>
<feature type="region of interest" description="Disordered" evidence="1">
    <location>
        <begin position="24"/>
        <end position="54"/>
    </location>
</feature>
<keyword evidence="4" id="KW-1185">Reference proteome</keyword>
<dbReference type="PROSITE" id="PS51257">
    <property type="entry name" value="PROKAR_LIPOPROTEIN"/>
    <property type="match status" value="1"/>
</dbReference>
<evidence type="ECO:0000313" key="3">
    <source>
        <dbReference type="EMBL" id="EHR63521.1"/>
    </source>
</evidence>
<feature type="chain" id="PRO_5039483709" description="Lipoprotein" evidence="2">
    <location>
        <begin position="22"/>
        <end position="210"/>
    </location>
</feature>
<feature type="compositionally biased region" description="Basic and acidic residues" evidence="1">
    <location>
        <begin position="201"/>
        <end position="210"/>
    </location>
</feature>
<organism evidence="3 4">
    <name type="scientific">Saccharomonospora cyanea NA-134</name>
    <dbReference type="NCBI Taxonomy" id="882082"/>
    <lineage>
        <taxon>Bacteria</taxon>
        <taxon>Bacillati</taxon>
        <taxon>Actinomycetota</taxon>
        <taxon>Actinomycetes</taxon>
        <taxon>Pseudonocardiales</taxon>
        <taxon>Pseudonocardiaceae</taxon>
        <taxon>Saccharomonospora</taxon>
    </lineage>
</organism>
<reference evidence="3 4" key="1">
    <citation type="submission" date="2011-11" db="EMBL/GenBank/DDBJ databases">
        <title>The Noncontiguous Finished sequence of Saccharomonospora cyanea NA-134.</title>
        <authorList>
            <consortium name="US DOE Joint Genome Institute"/>
            <person name="Lucas S."/>
            <person name="Han J."/>
            <person name="Lapidus A."/>
            <person name="Cheng J.-F."/>
            <person name="Goodwin L."/>
            <person name="Pitluck S."/>
            <person name="Peters L."/>
            <person name="Ovchinnikova G."/>
            <person name="Lu M."/>
            <person name="Detter J.C."/>
            <person name="Han C."/>
            <person name="Tapia R."/>
            <person name="Land M."/>
            <person name="Hauser L."/>
            <person name="Kyrpides N."/>
            <person name="Ivanova N."/>
            <person name="Pagani I."/>
            <person name="Brambilla E.-M."/>
            <person name="Klenk H.-P."/>
            <person name="Woyke T."/>
        </authorList>
    </citation>
    <scope>NUCLEOTIDE SEQUENCE [LARGE SCALE GENOMIC DNA]</scope>
    <source>
        <strain evidence="3 4">NA-134</strain>
    </source>
</reference>
<evidence type="ECO:0008006" key="5">
    <source>
        <dbReference type="Google" id="ProtNLM"/>
    </source>
</evidence>
<dbReference type="AlphaFoldDB" id="H5XK86"/>
<evidence type="ECO:0000256" key="1">
    <source>
        <dbReference type="SAM" id="MobiDB-lite"/>
    </source>
</evidence>
<dbReference type="RefSeq" id="WP_005459857.1">
    <property type="nucleotide sequence ID" value="NZ_CM001440.1"/>
</dbReference>
<gene>
    <name evidence="3" type="ORF">SaccyDRAFT_4715</name>
</gene>
<dbReference type="Proteomes" id="UP000002791">
    <property type="component" value="Chromosome"/>
</dbReference>
<dbReference type="eggNOG" id="ENOG50303M1">
    <property type="taxonomic scope" value="Bacteria"/>
</dbReference>